<sequence length="282" mass="33207">METIRALKQSIANFCLEVVQWRHFCTIPYLILLNFSFCIIAFYTAIETQIICLYGIVGCVLSTDLLLSSTHDHSVIREILYWPSKVFLKQPACVSVFCLIIYPVCKYHQVSNKICAFTNRVLAGLKELIINFVAVPILWLYGWATYLLCFRWLPGLRQYLNTCWLSLHNRLERVRQYLRVISHKMAEACKYFIYFYWWTDLRRWTNHTIIQPVLKVLGKWFNIYIYEPVKSFLRKVVYIVGCYWLVPVFKEIGRYCASVCKSGADLLKQASIALCQAFAFMF</sequence>
<evidence type="ECO:0000256" key="1">
    <source>
        <dbReference type="SAM" id="Phobius"/>
    </source>
</evidence>
<keyword evidence="2" id="KW-1185">Reference proteome</keyword>
<protein>
    <submittedName>
        <fullName evidence="3">Uncharacterized protein</fullName>
    </submittedName>
</protein>
<keyword evidence="1" id="KW-0472">Membrane</keyword>
<dbReference type="AlphaFoldDB" id="A0A915D445"/>
<name>A0A915D445_9BILA</name>
<evidence type="ECO:0000313" key="3">
    <source>
        <dbReference type="WBParaSite" id="jg15646"/>
    </source>
</evidence>
<feature type="transmembrane region" description="Helical" evidence="1">
    <location>
        <begin position="26"/>
        <end position="43"/>
    </location>
</feature>
<feature type="transmembrane region" description="Helical" evidence="1">
    <location>
        <begin position="128"/>
        <end position="153"/>
    </location>
</feature>
<evidence type="ECO:0000313" key="2">
    <source>
        <dbReference type="Proteomes" id="UP000887574"/>
    </source>
</evidence>
<keyword evidence="1" id="KW-0812">Transmembrane</keyword>
<dbReference type="Proteomes" id="UP000887574">
    <property type="component" value="Unplaced"/>
</dbReference>
<reference evidence="3" key="1">
    <citation type="submission" date="2022-11" db="UniProtKB">
        <authorList>
            <consortium name="WormBaseParasite"/>
        </authorList>
    </citation>
    <scope>IDENTIFICATION</scope>
</reference>
<keyword evidence="1" id="KW-1133">Transmembrane helix</keyword>
<accession>A0A915D445</accession>
<feature type="transmembrane region" description="Helical" evidence="1">
    <location>
        <begin position="50"/>
        <end position="67"/>
    </location>
</feature>
<organism evidence="2 3">
    <name type="scientific">Ditylenchus dipsaci</name>
    <dbReference type="NCBI Taxonomy" id="166011"/>
    <lineage>
        <taxon>Eukaryota</taxon>
        <taxon>Metazoa</taxon>
        <taxon>Ecdysozoa</taxon>
        <taxon>Nematoda</taxon>
        <taxon>Chromadorea</taxon>
        <taxon>Rhabditida</taxon>
        <taxon>Tylenchina</taxon>
        <taxon>Tylenchomorpha</taxon>
        <taxon>Sphaerularioidea</taxon>
        <taxon>Anguinidae</taxon>
        <taxon>Anguininae</taxon>
        <taxon>Ditylenchus</taxon>
    </lineage>
</organism>
<proteinExistence type="predicted"/>
<dbReference type="WBParaSite" id="jg15646">
    <property type="protein sequence ID" value="jg15646"/>
    <property type="gene ID" value="jg15646"/>
</dbReference>